<name>A0AAV1I214_9CHLO</name>
<evidence type="ECO:0000313" key="4">
    <source>
        <dbReference type="EMBL" id="CAK0766156.1"/>
    </source>
</evidence>
<comment type="caution">
    <text evidence="4">The sequence shown here is derived from an EMBL/GenBank/DDBJ whole genome shotgun (WGS) entry which is preliminary data.</text>
</comment>
<keyword evidence="1" id="KW-0862">Zinc</keyword>
<keyword evidence="5" id="KW-1185">Reference proteome</keyword>
<dbReference type="PROSITE" id="PS50157">
    <property type="entry name" value="ZINC_FINGER_C2H2_2"/>
    <property type="match status" value="1"/>
</dbReference>
<feature type="domain" description="C2H2-type" evidence="3">
    <location>
        <begin position="7"/>
        <end position="31"/>
    </location>
</feature>
<reference evidence="4 5" key="1">
    <citation type="submission" date="2023-10" db="EMBL/GenBank/DDBJ databases">
        <authorList>
            <person name="Maclean D."/>
            <person name="Macfadyen A."/>
        </authorList>
    </citation>
    <scope>NUCLEOTIDE SEQUENCE [LARGE SCALE GENOMIC DNA]</scope>
</reference>
<dbReference type="AlphaFoldDB" id="A0AAV1I214"/>
<proteinExistence type="predicted"/>
<evidence type="ECO:0000313" key="5">
    <source>
        <dbReference type="Proteomes" id="UP001314263"/>
    </source>
</evidence>
<feature type="coiled-coil region" evidence="2">
    <location>
        <begin position="93"/>
        <end position="120"/>
    </location>
</feature>
<evidence type="ECO:0000256" key="1">
    <source>
        <dbReference type="PROSITE-ProRule" id="PRU00042"/>
    </source>
</evidence>
<protein>
    <recommendedName>
        <fullName evidence="3">C2H2-type domain-containing protein</fullName>
    </recommendedName>
</protein>
<dbReference type="Pfam" id="PF12874">
    <property type="entry name" value="zf-met"/>
    <property type="match status" value="1"/>
</dbReference>
<evidence type="ECO:0000259" key="3">
    <source>
        <dbReference type="PROSITE" id="PS50157"/>
    </source>
</evidence>
<dbReference type="SMART" id="SM00451">
    <property type="entry name" value="ZnF_U1"/>
    <property type="match status" value="2"/>
</dbReference>
<keyword evidence="1" id="KW-0479">Metal-binding</keyword>
<organism evidence="4 5">
    <name type="scientific">Coccomyxa viridis</name>
    <dbReference type="NCBI Taxonomy" id="1274662"/>
    <lineage>
        <taxon>Eukaryota</taxon>
        <taxon>Viridiplantae</taxon>
        <taxon>Chlorophyta</taxon>
        <taxon>core chlorophytes</taxon>
        <taxon>Trebouxiophyceae</taxon>
        <taxon>Trebouxiophyceae incertae sedis</taxon>
        <taxon>Coccomyxaceae</taxon>
        <taxon>Coccomyxa</taxon>
    </lineage>
</organism>
<dbReference type="EMBL" id="CAUYUE010000004">
    <property type="protein sequence ID" value="CAK0766156.1"/>
    <property type="molecule type" value="Genomic_DNA"/>
</dbReference>
<gene>
    <name evidence="4" type="ORF">CVIRNUC_003330</name>
</gene>
<sequence length="480" mass="54125">MLRRSRYVCDLCTRTFSRSAKLQAHLKSAAHRARVVETGGTLEALEGEDAPAPETSVEPEVPEEVPVIDLSPCTVCDTVPFTSELRRDNHYNSQTHRDALRRAERRRAREEEAIAAAEVDEELGESSDPMLIRDVYDDEAARGDVEDSDEEDPPYQISDPIPDHLQAAFDANPFCIPSSDEWIIAGLTEDQAVRFVSLQPDGASGAFPVTFDLLWPALGYADHQEAAEVLVARFTVGQDYVRGTRRTYLTTVTAQLMAHTAPGPDAASIRGMYARVHERAQEHDVLTRLQEVFRAARLARHESVLANCLERGYVYLSQPMLINGIWRAKPGHTDGTLKERYHGLRSQFGSGESQFLFDRVARADNSSAVEDALLTKSRLSSKRCPVALPNGNKSTETFEIGTMTRRDIHREFDRIARLHGRMFESVKTESERRDTERYTHIERCSELALRQEAERTQQGRNLVRLAEIELERQRHQSIGA</sequence>
<dbReference type="InterPro" id="IPR036236">
    <property type="entry name" value="Znf_C2H2_sf"/>
</dbReference>
<dbReference type="PROSITE" id="PS00028">
    <property type="entry name" value="ZINC_FINGER_C2H2_1"/>
    <property type="match status" value="1"/>
</dbReference>
<dbReference type="GO" id="GO:0003676">
    <property type="term" value="F:nucleic acid binding"/>
    <property type="evidence" value="ECO:0007669"/>
    <property type="project" value="InterPro"/>
</dbReference>
<dbReference type="Proteomes" id="UP001314263">
    <property type="component" value="Unassembled WGS sequence"/>
</dbReference>
<dbReference type="GO" id="GO:0008270">
    <property type="term" value="F:zinc ion binding"/>
    <property type="evidence" value="ECO:0007669"/>
    <property type="project" value="UniProtKB-KW"/>
</dbReference>
<dbReference type="InterPro" id="IPR013087">
    <property type="entry name" value="Znf_C2H2_type"/>
</dbReference>
<dbReference type="InterPro" id="IPR003604">
    <property type="entry name" value="Matrin/U1-like-C_Znf_C2H2"/>
</dbReference>
<accession>A0AAV1I214</accession>
<evidence type="ECO:0000256" key="2">
    <source>
        <dbReference type="SAM" id="Coils"/>
    </source>
</evidence>
<dbReference type="SMART" id="SM00355">
    <property type="entry name" value="ZnF_C2H2"/>
    <property type="match status" value="2"/>
</dbReference>
<keyword evidence="2" id="KW-0175">Coiled coil</keyword>
<dbReference type="SUPFAM" id="SSF57667">
    <property type="entry name" value="beta-beta-alpha zinc fingers"/>
    <property type="match status" value="2"/>
</dbReference>
<keyword evidence="1" id="KW-0863">Zinc-finger</keyword>